<feature type="binding site" evidence="5">
    <location>
        <position position="114"/>
    </location>
    <ligand>
        <name>substrate</name>
    </ligand>
</feature>
<name>A0ABW0PFV6_9BURK</name>
<protein>
    <recommendedName>
        <fullName evidence="5">Probable chorismate pyruvate-lyase</fullName>
        <shortName evidence="5">CL</shortName>
        <shortName evidence="5">CPL</shortName>
        <ecNumber evidence="5">4.1.3.40</ecNumber>
    </recommendedName>
</protein>
<dbReference type="Proteomes" id="UP001596031">
    <property type="component" value="Unassembled WGS sequence"/>
</dbReference>
<keyword evidence="1 5" id="KW-0963">Cytoplasm</keyword>
<evidence type="ECO:0000256" key="1">
    <source>
        <dbReference type="ARBA" id="ARBA00022490"/>
    </source>
</evidence>
<dbReference type="PANTHER" id="PTHR38683">
    <property type="entry name" value="CHORISMATE PYRUVATE-LYASE"/>
    <property type="match status" value="1"/>
</dbReference>
<evidence type="ECO:0000313" key="7">
    <source>
        <dbReference type="Proteomes" id="UP001596031"/>
    </source>
</evidence>
<dbReference type="InterPro" id="IPR028978">
    <property type="entry name" value="Chorismate_lyase_/UTRA_dom_sf"/>
</dbReference>
<accession>A0ABW0PFV6</accession>
<comment type="pathway">
    <text evidence="5">Cofactor biosynthesis; ubiquinone biosynthesis.</text>
</comment>
<dbReference type="PANTHER" id="PTHR38683:SF1">
    <property type="entry name" value="CHORISMATE PYRUVATE-LYASE"/>
    <property type="match status" value="1"/>
</dbReference>
<dbReference type="Gene3D" id="3.40.1410.10">
    <property type="entry name" value="Chorismate lyase-like"/>
    <property type="match status" value="1"/>
</dbReference>
<dbReference type="InterPro" id="IPR007440">
    <property type="entry name" value="Chorismate--pyruvate_lyase"/>
</dbReference>
<dbReference type="HAMAP" id="MF_01632">
    <property type="entry name" value="UbiC"/>
    <property type="match status" value="1"/>
</dbReference>
<comment type="subcellular location">
    <subcellularLocation>
        <location evidence="5">Cytoplasm</location>
    </subcellularLocation>
</comment>
<dbReference type="RefSeq" id="WP_379719928.1">
    <property type="nucleotide sequence ID" value="NZ_JBHSMS010000034.1"/>
</dbReference>
<dbReference type="EC" id="4.1.3.40" evidence="5"/>
<dbReference type="GO" id="GO:0016829">
    <property type="term" value="F:lyase activity"/>
    <property type="evidence" value="ECO:0007669"/>
    <property type="project" value="UniProtKB-KW"/>
</dbReference>
<evidence type="ECO:0000313" key="6">
    <source>
        <dbReference type="EMBL" id="MFC5511390.1"/>
    </source>
</evidence>
<keyword evidence="3 5" id="KW-0456">Lyase</keyword>
<feature type="binding site" evidence="5">
    <location>
        <position position="76"/>
    </location>
    <ligand>
        <name>substrate</name>
    </ligand>
</feature>
<proteinExistence type="inferred from homology"/>
<evidence type="ECO:0000256" key="2">
    <source>
        <dbReference type="ARBA" id="ARBA00022688"/>
    </source>
</evidence>
<reference evidence="7" key="1">
    <citation type="journal article" date="2019" name="Int. J. Syst. Evol. Microbiol.">
        <title>The Global Catalogue of Microorganisms (GCM) 10K type strain sequencing project: providing services to taxonomists for standard genome sequencing and annotation.</title>
        <authorList>
            <consortium name="The Broad Institute Genomics Platform"/>
            <consortium name="The Broad Institute Genome Sequencing Center for Infectious Disease"/>
            <person name="Wu L."/>
            <person name="Ma J."/>
        </authorList>
    </citation>
    <scope>NUCLEOTIDE SEQUENCE [LARGE SCALE GENOMIC DNA]</scope>
    <source>
        <strain evidence="7">CCUG 38813</strain>
    </source>
</reference>
<dbReference type="EMBL" id="JBHSMS010000034">
    <property type="protein sequence ID" value="MFC5511390.1"/>
    <property type="molecule type" value="Genomic_DNA"/>
</dbReference>
<comment type="caution">
    <text evidence="5">Lacks conserved residue(s) required for the propagation of feature annotation.</text>
</comment>
<evidence type="ECO:0000256" key="5">
    <source>
        <dbReference type="HAMAP-Rule" id="MF_01632"/>
    </source>
</evidence>
<organism evidence="6 7">
    <name type="scientific">Massilia jejuensis</name>
    <dbReference type="NCBI Taxonomy" id="648894"/>
    <lineage>
        <taxon>Bacteria</taxon>
        <taxon>Pseudomonadati</taxon>
        <taxon>Pseudomonadota</taxon>
        <taxon>Betaproteobacteria</taxon>
        <taxon>Burkholderiales</taxon>
        <taxon>Oxalobacteraceae</taxon>
        <taxon>Telluria group</taxon>
        <taxon>Massilia</taxon>
    </lineage>
</organism>
<gene>
    <name evidence="5" type="primary">ubiC</name>
    <name evidence="6" type="ORF">ACFPOU_09675</name>
</gene>
<dbReference type="Pfam" id="PF04345">
    <property type="entry name" value="Chor_lyase"/>
    <property type="match status" value="1"/>
</dbReference>
<comment type="similarity">
    <text evidence="5">Belongs to the UbiC family.</text>
</comment>
<dbReference type="SUPFAM" id="SSF64288">
    <property type="entry name" value="Chorismate lyase-like"/>
    <property type="match status" value="1"/>
</dbReference>
<comment type="caution">
    <text evidence="6">The sequence shown here is derived from an EMBL/GenBank/DDBJ whole genome shotgun (WGS) entry which is preliminary data.</text>
</comment>
<keyword evidence="7" id="KW-1185">Reference proteome</keyword>
<evidence type="ECO:0000256" key="4">
    <source>
        <dbReference type="ARBA" id="ARBA00023317"/>
    </source>
</evidence>
<feature type="binding site" evidence="5">
    <location>
        <position position="178"/>
    </location>
    <ligand>
        <name>substrate</name>
    </ligand>
</feature>
<comment type="catalytic activity">
    <reaction evidence="5">
        <text>chorismate = 4-hydroxybenzoate + pyruvate</text>
        <dbReference type="Rhea" id="RHEA:16505"/>
        <dbReference type="ChEBI" id="CHEBI:15361"/>
        <dbReference type="ChEBI" id="CHEBI:17879"/>
        <dbReference type="ChEBI" id="CHEBI:29748"/>
        <dbReference type="EC" id="4.1.3.40"/>
    </reaction>
</comment>
<sequence>MKGQSLRLANWHRRVAAVGAEPAMRSWLAAKGSLTARLAAHCERLRVRRLHQKAALCSFEEAAPIGLARRVRVWEREVVLCCDGVPAVFGHTVVPMSATQSDWPLFSALGERSLGSILFDDPQVERGPLEFARLRGSHPLLARVHAALGARAADLDGHVFHARRCVYRRHQGLLMVTEVFLPAVLDLAAATTKNAT</sequence>
<comment type="function">
    <text evidence="5">Removes the pyruvyl group from chorismate, with concomitant aromatization of the ring, to provide 4-hydroxybenzoate (4HB) for the ubiquinone pathway.</text>
</comment>
<keyword evidence="2 5" id="KW-0831">Ubiquinone biosynthesis</keyword>
<keyword evidence="4 5" id="KW-0670">Pyruvate</keyword>
<evidence type="ECO:0000256" key="3">
    <source>
        <dbReference type="ARBA" id="ARBA00023239"/>
    </source>
</evidence>